<gene>
    <name evidence="1" type="ORF">MSG28_003502</name>
</gene>
<protein>
    <submittedName>
        <fullName evidence="1">Uncharacterized protein</fullName>
    </submittedName>
</protein>
<name>A0ACC0KF10_CHOFU</name>
<comment type="caution">
    <text evidence="1">The sequence shown here is derived from an EMBL/GenBank/DDBJ whole genome shotgun (WGS) entry which is preliminary data.</text>
</comment>
<evidence type="ECO:0000313" key="2">
    <source>
        <dbReference type="Proteomes" id="UP001064048"/>
    </source>
</evidence>
<evidence type="ECO:0000313" key="1">
    <source>
        <dbReference type="EMBL" id="KAI8435116.1"/>
    </source>
</evidence>
<organism evidence="1 2">
    <name type="scientific">Choristoneura fumiferana</name>
    <name type="common">Spruce budworm moth</name>
    <name type="synonym">Archips fumiferana</name>
    <dbReference type="NCBI Taxonomy" id="7141"/>
    <lineage>
        <taxon>Eukaryota</taxon>
        <taxon>Metazoa</taxon>
        <taxon>Ecdysozoa</taxon>
        <taxon>Arthropoda</taxon>
        <taxon>Hexapoda</taxon>
        <taxon>Insecta</taxon>
        <taxon>Pterygota</taxon>
        <taxon>Neoptera</taxon>
        <taxon>Endopterygota</taxon>
        <taxon>Lepidoptera</taxon>
        <taxon>Glossata</taxon>
        <taxon>Ditrysia</taxon>
        <taxon>Tortricoidea</taxon>
        <taxon>Tortricidae</taxon>
        <taxon>Tortricinae</taxon>
        <taxon>Choristoneura</taxon>
    </lineage>
</organism>
<reference evidence="1 2" key="1">
    <citation type="journal article" date="2022" name="Genome Biol. Evol.">
        <title>The Spruce Budworm Genome: Reconstructing the Evolutionary History of Antifreeze Proteins.</title>
        <authorList>
            <person name="Beliveau C."/>
            <person name="Gagne P."/>
            <person name="Picq S."/>
            <person name="Vernygora O."/>
            <person name="Keeling C.I."/>
            <person name="Pinkney K."/>
            <person name="Doucet D."/>
            <person name="Wen F."/>
            <person name="Johnston J.S."/>
            <person name="Maaroufi H."/>
            <person name="Boyle B."/>
            <person name="Laroche J."/>
            <person name="Dewar K."/>
            <person name="Juretic N."/>
            <person name="Blackburn G."/>
            <person name="Nisole A."/>
            <person name="Brunet B."/>
            <person name="Brandao M."/>
            <person name="Lumley L."/>
            <person name="Duan J."/>
            <person name="Quan G."/>
            <person name="Lucarotti C.J."/>
            <person name="Roe A.D."/>
            <person name="Sperling F.A.H."/>
            <person name="Levesque R.C."/>
            <person name="Cusson M."/>
        </authorList>
    </citation>
    <scope>NUCLEOTIDE SEQUENCE [LARGE SCALE GENOMIC DNA]</scope>
    <source>
        <strain evidence="1">Glfc:IPQL:Cfum</strain>
    </source>
</reference>
<dbReference type="EMBL" id="CM046105">
    <property type="protein sequence ID" value="KAI8435116.1"/>
    <property type="molecule type" value="Genomic_DNA"/>
</dbReference>
<sequence>MKAALVLFVLACALALASSDLVCGSKYCKQNPCSAPTITSNKCRSPAVYRPNHAGKCACCPACVTLLCNMKAALVLFVLACALALASSDLVCGSKYCKQNPCSAPTITSNKCRSPAVYRPNHAGKCACCPACVTLLFKLNKDINAVNMEKTNNIRHRTRGAKPNGVLEPRNQTKQDPEFTNRESPLTVLIQGSLHLRAIYHIFVVILLILLCDTVIYDLVERGNLIWKGLAITGLATLQTALVAVPVWDLGRKHLALASGATVTCEMFRFVMKIHAVTIACASRWQVAAIIFYNSFLWERFILPYWSDYGKETQCYRIEQKNKISIYHLVQCIMEATSKTRTPSRCREWERQRRNKFNDAITRLGEAVRAIHKVNDSNEKDTENVQLPKIEIVQKAIVCLTNCAQEKTQLKAEILALQVKIEAASINKTTKKDASTQAHISFIKKNQNEKYLKLLMLKKSKRNALKEKSVLTTNATVESEAKKGSKYLVNNVTPPKILPKCDIMAKKRTENTIVVLPAAPYLFPQRPLFLPAVPPAFVIVDPNMQTLNKPSVPVVNRTVGDTTKTTMVNILPISAYSRPLSASKAKKTNMKVKCNIQKKYKKKSKTTSTVKEPAAVDTEISMTNESSKDKKKDVEMLVPDKSKEVLVSNTSSQCVITPPKTVTQTKTDNNAHTNKENDEVVSKNKETIDSSKVMETSNNNSAEITENVDINQKSLPLTQTNQSEIHKEVNICIKTTSVEDKDKENKLPNILDTALCENGVDGGNARLELAEEFLAASPTAAFLMSFPLVSGNRADSPADDTSNAIQPNIKENATAQLAIPPPSTDTYFEKPNSTDIKTKAILKQLPASSNTSNKQPSQHKYVDNNAINKPAEIKSSNSIPITNVSTDNPFLSLTMPSIIITTTQPDTFTLDFDCSMSKTVPSQSSSYVTSSNLFYKSDPFSNVKIFQDKVPSNYKSSRRDSGAKHKLECSKKESSKKYQNKRAKLSNEVEEWSDSSNLFWQNKGQNKKHPNLMSEEFTFANYVGNQMAPQYQHELFNSHLVGGMQPGPGGDRSLASFPATSRANFNLSTIFPEITMVSIVYLNAPTKDFSRLANAIITAVREKQISVLRIESYQHSYHFIDTQENYTLNPFLDIVRKTYKDTRIYVSVGNYYDHLGLMMALDAMQLLDSDASLLLTMFVYCIAIKALLKLNKKNEKHGNGNQYLLSVLTQQDSSATGNGNAMVIVSGNPEKSGGSAGGVRSSQVSLSSNPDLDFRYSAIFTEVALYRGRLLSVKRIRRHQIDITREIKKELKIYHGALRPSNCLVDARWVVKLADFGLRAFRAGELPPTEPNDIRSHIDSLVYLAPELLRAAGWGDAAAAEPCEGSPAADVYAFALVLYEMHTRRGPFGADAPPGPALLRRLATAQPTPYRPPVDVLTAQFDCSRECCVECWAEEPALRPDFKAIRTRLRPLRKGMKPNIFDNMIAMMEKYANNLEVLVDERTDQLQEEKKKTEALLEEMLPVPVAEQLKRGHRVMPESYDSVTIYFSDIVGFTAMSAESTPLQVVDFLNDLYTCFDSILENFDVYKVETIGDAYMVVSGLPIRNGIMHAGEVASMALALLSATQSFRVRHRPDQRLLLRVGIHSGPVCAGVVGLKMPRYCLFGDTVNTASRFESTGAPLKIHCSSTCKGLLDKLGGYILEERGIVAMKGKRDQVTYWLKGEEKETAAARAHRRAQAEGASQLAAEKRGQRSSLKNKSWKNQIGVLHRCCSLESPKKLRFASGNLLELSHTDSVLHHRSDEYLMEVIGDSRLAPAQRGDLLEAPSLRHEHTSVSCPIIEHTETSPVPLATNSCATLPHDHKRTKPCDIKLVVNGCSYNENEAGIPLLADA</sequence>
<accession>A0ACC0KF10</accession>
<proteinExistence type="predicted"/>
<keyword evidence="2" id="KW-1185">Reference proteome</keyword>
<dbReference type="Proteomes" id="UP001064048">
    <property type="component" value="Chromosome 5"/>
</dbReference>